<dbReference type="Pfam" id="PF01796">
    <property type="entry name" value="OB_ChsH2_C"/>
    <property type="match status" value="1"/>
</dbReference>
<evidence type="ECO:0000313" key="3">
    <source>
        <dbReference type="EMBL" id="TQM69734.1"/>
    </source>
</evidence>
<evidence type="ECO:0000259" key="1">
    <source>
        <dbReference type="Pfam" id="PF01796"/>
    </source>
</evidence>
<keyword evidence="4" id="KW-1185">Reference proteome</keyword>
<dbReference type="InterPro" id="IPR002878">
    <property type="entry name" value="ChsH2_C"/>
</dbReference>
<organism evidence="3 4">
    <name type="scientific">Actinomadura hallensis</name>
    <dbReference type="NCBI Taxonomy" id="337895"/>
    <lineage>
        <taxon>Bacteria</taxon>
        <taxon>Bacillati</taxon>
        <taxon>Actinomycetota</taxon>
        <taxon>Actinomycetes</taxon>
        <taxon>Streptosporangiales</taxon>
        <taxon>Thermomonosporaceae</taxon>
        <taxon>Actinomadura</taxon>
    </lineage>
</organism>
<dbReference type="InterPro" id="IPR022002">
    <property type="entry name" value="ChsH2_Znr"/>
</dbReference>
<evidence type="ECO:0000313" key="4">
    <source>
        <dbReference type="Proteomes" id="UP000316706"/>
    </source>
</evidence>
<evidence type="ECO:0000259" key="2">
    <source>
        <dbReference type="Pfam" id="PF12172"/>
    </source>
</evidence>
<dbReference type="InterPro" id="IPR052513">
    <property type="entry name" value="Thioester_dehydratase-like"/>
</dbReference>
<gene>
    <name evidence="3" type="ORF">FHX41_3442</name>
</gene>
<dbReference type="AlphaFoldDB" id="A0A543IGM8"/>
<dbReference type="EMBL" id="VFPO01000001">
    <property type="protein sequence ID" value="TQM69734.1"/>
    <property type="molecule type" value="Genomic_DNA"/>
</dbReference>
<feature type="domain" description="ChsH2 rubredoxin-like zinc ribbon" evidence="2">
    <location>
        <begin position="23"/>
        <end position="58"/>
    </location>
</feature>
<dbReference type="RefSeq" id="WP_221635351.1">
    <property type="nucleotide sequence ID" value="NZ_VFPO01000001.1"/>
</dbReference>
<evidence type="ECO:0008006" key="5">
    <source>
        <dbReference type="Google" id="ProtNLM"/>
    </source>
</evidence>
<dbReference type="PANTHER" id="PTHR34075">
    <property type="entry name" value="BLR3430 PROTEIN"/>
    <property type="match status" value="1"/>
</dbReference>
<dbReference type="SUPFAM" id="SSF50249">
    <property type="entry name" value="Nucleic acid-binding proteins"/>
    <property type="match status" value="1"/>
</dbReference>
<accession>A0A543IGM8</accession>
<protein>
    <recommendedName>
        <fullName evidence="5">OB-fold protein</fullName>
    </recommendedName>
</protein>
<proteinExistence type="predicted"/>
<reference evidence="3 4" key="1">
    <citation type="submission" date="2019-06" db="EMBL/GenBank/DDBJ databases">
        <title>Sequencing the genomes of 1000 actinobacteria strains.</title>
        <authorList>
            <person name="Klenk H.-P."/>
        </authorList>
    </citation>
    <scope>NUCLEOTIDE SEQUENCE [LARGE SCALE GENOMIC DNA]</scope>
    <source>
        <strain evidence="3 4">DSM 45043</strain>
    </source>
</reference>
<dbReference type="PANTHER" id="PTHR34075:SF5">
    <property type="entry name" value="BLR3430 PROTEIN"/>
    <property type="match status" value="1"/>
</dbReference>
<dbReference type="Proteomes" id="UP000316706">
    <property type="component" value="Unassembled WGS sequence"/>
</dbReference>
<feature type="domain" description="ChsH2 C-terminal OB-fold" evidence="1">
    <location>
        <begin position="60"/>
        <end position="123"/>
    </location>
</feature>
<name>A0A543IGM8_9ACTN</name>
<comment type="caution">
    <text evidence="3">The sequence shown here is derived from an EMBL/GenBank/DDBJ whole genome shotgun (WGS) entry which is preliminary data.</text>
</comment>
<dbReference type="InterPro" id="IPR012340">
    <property type="entry name" value="NA-bd_OB-fold"/>
</dbReference>
<dbReference type="Pfam" id="PF12172">
    <property type="entry name" value="zf-ChsH2"/>
    <property type="match status" value="1"/>
</dbReference>
<sequence length="149" mass="16286">MTALAAETFPAGPMADGRDRDYWEALRAGRFVVQRCGSCDAWLPGCRVLCPHCHGFDLSWEPVAAKGRVFTWCRTHHPYMSELADLHPYVSLVVELPGAGGVRVLGMLDPDSEPVRIGDPVSGVIAVPPNSAWPVMRWTRETAGAEGDR</sequence>